<evidence type="ECO:0000256" key="4">
    <source>
        <dbReference type="ARBA" id="ARBA00022692"/>
    </source>
</evidence>
<dbReference type="InterPro" id="IPR036259">
    <property type="entry name" value="MFS_trans_sf"/>
</dbReference>
<feature type="transmembrane region" description="Helical" evidence="7">
    <location>
        <begin position="314"/>
        <end position="334"/>
    </location>
</feature>
<evidence type="ECO:0000313" key="8">
    <source>
        <dbReference type="EMBL" id="MFC3146071.1"/>
    </source>
</evidence>
<dbReference type="NCBIfam" id="NF008397">
    <property type="entry name" value="PRK11195.1"/>
    <property type="match status" value="1"/>
</dbReference>
<dbReference type="PANTHER" id="PTHR43266:SF2">
    <property type="entry name" value="MAJOR FACILITATOR SUPERFAMILY (MFS) PROFILE DOMAIN-CONTAINING PROTEIN"/>
    <property type="match status" value="1"/>
</dbReference>
<evidence type="ECO:0000256" key="7">
    <source>
        <dbReference type="SAM" id="Phobius"/>
    </source>
</evidence>
<feature type="transmembrane region" description="Helical" evidence="7">
    <location>
        <begin position="97"/>
        <end position="117"/>
    </location>
</feature>
<accession>A0ABV7H0H4</accession>
<comment type="subcellular location">
    <subcellularLocation>
        <location evidence="1">Cell membrane</location>
        <topology evidence="1">Multi-pass membrane protein</topology>
    </subcellularLocation>
</comment>
<reference evidence="9" key="1">
    <citation type="journal article" date="2019" name="Int. J. Syst. Evol. Microbiol.">
        <title>The Global Catalogue of Microorganisms (GCM) 10K type strain sequencing project: providing services to taxonomists for standard genome sequencing and annotation.</title>
        <authorList>
            <consortium name="The Broad Institute Genomics Platform"/>
            <consortium name="The Broad Institute Genome Sequencing Center for Infectious Disease"/>
            <person name="Wu L."/>
            <person name="Ma J."/>
        </authorList>
    </citation>
    <scope>NUCLEOTIDE SEQUENCE [LARGE SCALE GENOMIC DNA]</scope>
    <source>
        <strain evidence="9">KCTC 52168</strain>
    </source>
</reference>
<comment type="caution">
    <text evidence="8">The sequence shown here is derived from an EMBL/GenBank/DDBJ whole genome shotgun (WGS) entry which is preliminary data.</text>
</comment>
<organism evidence="8 9">
    <name type="scientific">Piscinibacterium candidicorallinum</name>
    <dbReference type="NCBI Taxonomy" id="1793872"/>
    <lineage>
        <taxon>Bacteria</taxon>
        <taxon>Pseudomonadati</taxon>
        <taxon>Pseudomonadota</taxon>
        <taxon>Betaproteobacteria</taxon>
        <taxon>Burkholderiales</taxon>
        <taxon>Piscinibacterium</taxon>
    </lineage>
</organism>
<dbReference type="EMBL" id="JBHRTI010000001">
    <property type="protein sequence ID" value="MFC3146071.1"/>
    <property type="molecule type" value="Genomic_DNA"/>
</dbReference>
<sequence>MESDSMRPAATLLATQFLSALADHALLILAIALLQQAQAPAWMTPMLKFTFILAYVALAFWVGRWADWRPKREVMFAANLLKAAGCMALIAGLHPLLAYGVVGVGAAAYSPAKYGLLTELMPARMLVRANAWLEGLTIGAVILGTVLGGFLVNQELLGALHRVPGQDRLTLLPGLFVALMLYGASALLNLRVPDSGRRYGAPTRPALRVFAAALAALWADRLARISLLCTTLLWGVGAVLQFLVLDWGRHSLGLSLDSAALLQAGFGLGVAAGAVLAGRMLVLERVERLLPWSLLLGPVLLMILPLSGSAIGTAVHIAVMGLAAGLFVVPMNALLQHRGYVLLNAGQSIAVQNFCENLSVLGVMALYAMALTQAAVLEHVVIGLAAALTTCLLLIWRGNLPPADAPRQ</sequence>
<keyword evidence="6 7" id="KW-0472">Membrane</keyword>
<keyword evidence="5 7" id="KW-1133">Transmembrane helix</keyword>
<protein>
    <submittedName>
        <fullName evidence="8">Lysophospholipid transporter LplT</fullName>
    </submittedName>
</protein>
<dbReference type="InterPro" id="IPR011701">
    <property type="entry name" value="MFS"/>
</dbReference>
<feature type="transmembrane region" description="Helical" evidence="7">
    <location>
        <begin position="225"/>
        <end position="244"/>
    </location>
</feature>
<feature type="transmembrane region" description="Helical" evidence="7">
    <location>
        <begin position="171"/>
        <end position="190"/>
    </location>
</feature>
<feature type="transmembrane region" description="Helical" evidence="7">
    <location>
        <begin position="46"/>
        <end position="62"/>
    </location>
</feature>
<feature type="transmembrane region" description="Helical" evidence="7">
    <location>
        <begin position="264"/>
        <end position="282"/>
    </location>
</feature>
<evidence type="ECO:0000256" key="5">
    <source>
        <dbReference type="ARBA" id="ARBA00022989"/>
    </source>
</evidence>
<feature type="transmembrane region" description="Helical" evidence="7">
    <location>
        <begin position="380"/>
        <end position="398"/>
    </location>
</feature>
<name>A0ABV7H0H4_9BURK</name>
<keyword evidence="9" id="KW-1185">Reference proteome</keyword>
<dbReference type="Pfam" id="PF07690">
    <property type="entry name" value="MFS_1"/>
    <property type="match status" value="1"/>
</dbReference>
<feature type="transmembrane region" description="Helical" evidence="7">
    <location>
        <begin position="289"/>
        <end position="308"/>
    </location>
</feature>
<dbReference type="SUPFAM" id="SSF103473">
    <property type="entry name" value="MFS general substrate transporter"/>
    <property type="match status" value="1"/>
</dbReference>
<keyword evidence="3" id="KW-1003">Cell membrane</keyword>
<dbReference type="RefSeq" id="WP_377300361.1">
    <property type="nucleotide sequence ID" value="NZ_CP180191.1"/>
</dbReference>
<dbReference type="PANTHER" id="PTHR43266">
    <property type="entry name" value="MACROLIDE-EFFLUX PROTEIN"/>
    <property type="match status" value="1"/>
</dbReference>
<dbReference type="Proteomes" id="UP001595556">
    <property type="component" value="Unassembled WGS sequence"/>
</dbReference>
<evidence type="ECO:0000256" key="6">
    <source>
        <dbReference type="ARBA" id="ARBA00023136"/>
    </source>
</evidence>
<keyword evidence="2" id="KW-0813">Transport</keyword>
<evidence type="ECO:0000256" key="3">
    <source>
        <dbReference type="ARBA" id="ARBA00022475"/>
    </source>
</evidence>
<evidence type="ECO:0000256" key="2">
    <source>
        <dbReference type="ARBA" id="ARBA00022448"/>
    </source>
</evidence>
<feature type="transmembrane region" description="Helical" evidence="7">
    <location>
        <begin position="74"/>
        <end position="91"/>
    </location>
</feature>
<dbReference type="Gene3D" id="1.20.1250.20">
    <property type="entry name" value="MFS general substrate transporter like domains"/>
    <property type="match status" value="1"/>
</dbReference>
<keyword evidence="4 7" id="KW-0812">Transmembrane</keyword>
<proteinExistence type="predicted"/>
<feature type="transmembrane region" description="Helical" evidence="7">
    <location>
        <begin position="129"/>
        <end position="151"/>
    </location>
</feature>
<evidence type="ECO:0000313" key="9">
    <source>
        <dbReference type="Proteomes" id="UP001595556"/>
    </source>
</evidence>
<gene>
    <name evidence="8" type="primary">lplT</name>
    <name evidence="8" type="ORF">ACFOEN_00285</name>
</gene>
<evidence type="ECO:0000256" key="1">
    <source>
        <dbReference type="ARBA" id="ARBA00004651"/>
    </source>
</evidence>
<feature type="transmembrane region" description="Helical" evidence="7">
    <location>
        <begin position="12"/>
        <end position="34"/>
    </location>
</feature>